<keyword evidence="8 9" id="KW-0784">Thiamine biosynthesis</keyword>
<dbReference type="PANTHER" id="PTHR43209:SF1">
    <property type="entry name" value="TRNA SULFURTRANSFERASE"/>
    <property type="match status" value="1"/>
</dbReference>
<dbReference type="EMBL" id="BSSQ01000011">
    <property type="protein sequence ID" value="GLX68233.1"/>
    <property type="molecule type" value="Genomic_DNA"/>
</dbReference>
<dbReference type="CDD" id="cd11716">
    <property type="entry name" value="THUMP_ThiI"/>
    <property type="match status" value="1"/>
</dbReference>
<keyword evidence="7 9" id="KW-0694">RNA-binding</keyword>
<dbReference type="EC" id="2.8.1.4" evidence="9"/>
<dbReference type="RefSeq" id="WP_284238980.1">
    <property type="nucleotide sequence ID" value="NZ_BSSQ01000011.1"/>
</dbReference>
<comment type="catalytic activity">
    <reaction evidence="9">
        <text>[ThiS sulfur-carrier protein]-C-terminal Gly-Gly-AMP + S-sulfanyl-L-cysteinyl-[cysteine desulfurase] + AH2 = [ThiS sulfur-carrier protein]-C-terminal-Gly-aminoethanethioate + L-cysteinyl-[cysteine desulfurase] + A + AMP + 2 H(+)</text>
        <dbReference type="Rhea" id="RHEA:43340"/>
        <dbReference type="Rhea" id="RHEA-COMP:12157"/>
        <dbReference type="Rhea" id="RHEA-COMP:12158"/>
        <dbReference type="Rhea" id="RHEA-COMP:12910"/>
        <dbReference type="Rhea" id="RHEA-COMP:19908"/>
        <dbReference type="ChEBI" id="CHEBI:13193"/>
        <dbReference type="ChEBI" id="CHEBI:15378"/>
        <dbReference type="ChEBI" id="CHEBI:17499"/>
        <dbReference type="ChEBI" id="CHEBI:29950"/>
        <dbReference type="ChEBI" id="CHEBI:61963"/>
        <dbReference type="ChEBI" id="CHEBI:90618"/>
        <dbReference type="ChEBI" id="CHEBI:232372"/>
        <dbReference type="ChEBI" id="CHEBI:456215"/>
    </reaction>
</comment>
<feature type="domain" description="THUMP" evidence="10">
    <location>
        <begin position="60"/>
        <end position="165"/>
    </location>
</feature>
<dbReference type="InterPro" id="IPR054173">
    <property type="entry name" value="ThiI_fer"/>
</dbReference>
<evidence type="ECO:0000313" key="12">
    <source>
        <dbReference type="Proteomes" id="UP001157114"/>
    </source>
</evidence>
<evidence type="ECO:0000256" key="4">
    <source>
        <dbReference type="ARBA" id="ARBA00022679"/>
    </source>
</evidence>
<feature type="binding site" evidence="9">
    <location>
        <begin position="208"/>
        <end position="209"/>
    </location>
    <ligand>
        <name>ATP</name>
        <dbReference type="ChEBI" id="CHEBI:30616"/>
    </ligand>
</feature>
<dbReference type="Pfam" id="PF02926">
    <property type="entry name" value="THUMP"/>
    <property type="match status" value="1"/>
</dbReference>
<gene>
    <name evidence="9 11" type="primary">thiI</name>
    <name evidence="11" type="ORF">MU1_25780</name>
</gene>
<dbReference type="PANTHER" id="PTHR43209">
    <property type="entry name" value="TRNA SULFURTRANSFERASE"/>
    <property type="match status" value="1"/>
</dbReference>
<evidence type="ECO:0000256" key="6">
    <source>
        <dbReference type="ARBA" id="ARBA00022840"/>
    </source>
</evidence>
<name>A0ABQ6GBH8_9BACL</name>
<keyword evidence="3 9" id="KW-0820">tRNA-binding</keyword>
<feature type="binding site" evidence="9">
    <location>
        <position position="297"/>
    </location>
    <ligand>
        <name>ATP</name>
        <dbReference type="ChEBI" id="CHEBI:30616"/>
    </ligand>
</feature>
<accession>A0ABQ6GBH8</accession>
<comment type="pathway">
    <text evidence="9">Cofactor biosynthesis; thiamine diphosphate biosynthesis.</text>
</comment>
<dbReference type="CDD" id="cd01712">
    <property type="entry name" value="PPase_ThiI"/>
    <property type="match status" value="1"/>
</dbReference>
<dbReference type="SUPFAM" id="SSF143437">
    <property type="entry name" value="THUMP domain-like"/>
    <property type="match status" value="1"/>
</dbReference>
<keyword evidence="6 9" id="KW-0067">ATP-binding</keyword>
<dbReference type="NCBIfam" id="TIGR00342">
    <property type="entry name" value="tRNA uracil 4-sulfurtransferase ThiI"/>
    <property type="match status" value="1"/>
</dbReference>
<dbReference type="HAMAP" id="MF_00021">
    <property type="entry name" value="ThiI"/>
    <property type="match status" value="1"/>
</dbReference>
<dbReference type="PROSITE" id="PS51165">
    <property type="entry name" value="THUMP"/>
    <property type="match status" value="1"/>
</dbReference>
<evidence type="ECO:0000256" key="7">
    <source>
        <dbReference type="ARBA" id="ARBA00022884"/>
    </source>
</evidence>
<feature type="binding site" evidence="9">
    <location>
        <position position="288"/>
    </location>
    <ligand>
        <name>ATP</name>
        <dbReference type="ChEBI" id="CHEBI:30616"/>
    </ligand>
</feature>
<protein>
    <recommendedName>
        <fullName evidence="9">Probable tRNA sulfurtransferase</fullName>
        <ecNumber evidence="9">2.8.1.4</ecNumber>
    </recommendedName>
    <alternativeName>
        <fullName evidence="9">Sulfur carrier protein ThiS sulfurtransferase</fullName>
    </alternativeName>
    <alternativeName>
        <fullName evidence="9">Thiamine biosynthesis protein ThiI</fullName>
    </alternativeName>
    <alternativeName>
        <fullName evidence="9">tRNA 4-thiouridine synthase</fullName>
    </alternativeName>
</protein>
<evidence type="ECO:0000256" key="2">
    <source>
        <dbReference type="ARBA" id="ARBA00022490"/>
    </source>
</evidence>
<comment type="function">
    <text evidence="9">Catalyzes the ATP-dependent transfer of a sulfur to tRNA to produce 4-thiouridine in position 8 of tRNAs, which functions as a near-UV photosensor. Also catalyzes the transfer of sulfur to the sulfur carrier protein ThiS, forming ThiS-thiocarboxylate. This is a step in the synthesis of thiazole, in the thiamine biosynthesis pathway. The sulfur is donated as persulfide by IscS.</text>
</comment>
<comment type="subcellular location">
    <subcellularLocation>
        <location evidence="1 9">Cytoplasm</location>
    </subcellularLocation>
</comment>
<sequence length="406" mass="45200">MIYDKVIVRYGELVMKGRNRNQFEKRMLQQTKLALRGFESLTYAKSFGRLTISLNGAPFEAISERLKDVFGIVSFSPVILVDNELEKIQAAALQLMNGLEQTPATFKVSAKRAWKPFVHSSQEMNHLVGSHVLRAFADLKVDVRKPEVELRVDTYEEGTFVYNKVIAGAGGFPFGSNGKAMLLLSGGIDSPVAGWMAMRKGLKLEAVHFHSYPFTSDKAKEKVIDLARRLSYYAGAPLKLHLVPFTEIQTRLVQARQDSLMITMMRRAMLRITEQLAERNEAGGIVTGESLGQVASQTLSSMNVIGRATVLPLLKPLLMMDKQEIINEAVKIGTFETSILPYEDCCTLFLPKSPSTNPNLNVVERAEKNIPELEQMLLTAVEGTEVLELTPEAQASAEKAGEDEWF</sequence>
<dbReference type="SMART" id="SM00981">
    <property type="entry name" value="THUMP"/>
    <property type="match status" value="1"/>
</dbReference>
<keyword evidence="5 9" id="KW-0547">Nucleotide-binding</keyword>
<feature type="binding site" evidence="9">
    <location>
        <begin position="183"/>
        <end position="184"/>
    </location>
    <ligand>
        <name>ATP</name>
        <dbReference type="ChEBI" id="CHEBI:30616"/>
    </ligand>
</feature>
<dbReference type="InterPro" id="IPR049962">
    <property type="entry name" value="THUMP_ThiI"/>
</dbReference>
<dbReference type="InterPro" id="IPR014729">
    <property type="entry name" value="Rossmann-like_a/b/a_fold"/>
</dbReference>
<organism evidence="11 12">
    <name type="scientific">Paenibacillus glycanilyticus</name>
    <dbReference type="NCBI Taxonomy" id="126569"/>
    <lineage>
        <taxon>Bacteria</taxon>
        <taxon>Bacillati</taxon>
        <taxon>Bacillota</taxon>
        <taxon>Bacilli</taxon>
        <taxon>Bacillales</taxon>
        <taxon>Paenibacillaceae</taxon>
        <taxon>Paenibacillus</taxon>
    </lineage>
</organism>
<keyword evidence="2 9" id="KW-0963">Cytoplasm</keyword>
<comment type="caution">
    <text evidence="11">The sequence shown here is derived from an EMBL/GenBank/DDBJ whole genome shotgun (WGS) entry which is preliminary data.</text>
</comment>
<evidence type="ECO:0000313" key="11">
    <source>
        <dbReference type="EMBL" id="GLX68233.1"/>
    </source>
</evidence>
<evidence type="ECO:0000256" key="5">
    <source>
        <dbReference type="ARBA" id="ARBA00022741"/>
    </source>
</evidence>
<dbReference type="Pfam" id="PF02568">
    <property type="entry name" value="ThiI"/>
    <property type="match status" value="1"/>
</dbReference>
<proteinExistence type="inferred from homology"/>
<evidence type="ECO:0000256" key="3">
    <source>
        <dbReference type="ARBA" id="ARBA00022555"/>
    </source>
</evidence>
<dbReference type="Proteomes" id="UP001157114">
    <property type="component" value="Unassembled WGS sequence"/>
</dbReference>
<evidence type="ECO:0000256" key="8">
    <source>
        <dbReference type="ARBA" id="ARBA00022977"/>
    </source>
</evidence>
<dbReference type="InterPro" id="IPR020536">
    <property type="entry name" value="ThiI_AANH"/>
</dbReference>
<dbReference type="SUPFAM" id="SSF52402">
    <property type="entry name" value="Adenine nucleotide alpha hydrolases-like"/>
    <property type="match status" value="1"/>
</dbReference>
<dbReference type="InterPro" id="IPR004114">
    <property type="entry name" value="THUMP_dom"/>
</dbReference>
<dbReference type="Gene3D" id="3.40.50.620">
    <property type="entry name" value="HUPs"/>
    <property type="match status" value="1"/>
</dbReference>
<feature type="binding site" evidence="9">
    <location>
        <position position="266"/>
    </location>
    <ligand>
        <name>ATP</name>
        <dbReference type="ChEBI" id="CHEBI:30616"/>
    </ligand>
</feature>
<dbReference type="InterPro" id="IPR049961">
    <property type="entry name" value="ThiI_N"/>
</dbReference>
<evidence type="ECO:0000259" key="10">
    <source>
        <dbReference type="PROSITE" id="PS51165"/>
    </source>
</evidence>
<dbReference type="InterPro" id="IPR003720">
    <property type="entry name" value="tRNA_STrfase"/>
</dbReference>
<reference evidence="11 12" key="1">
    <citation type="submission" date="2023-03" db="EMBL/GenBank/DDBJ databases">
        <title>Draft genome sequence of the bacteria which degrade cell wall of Tricholomamatutake.</title>
        <authorList>
            <person name="Konishi Y."/>
            <person name="Fukuta Y."/>
            <person name="Shirasaka N."/>
        </authorList>
    </citation>
    <scope>NUCLEOTIDE SEQUENCE [LARGE SCALE GENOMIC DNA]</scope>
    <source>
        <strain evidence="12">mu1</strain>
    </source>
</reference>
<keyword evidence="4 9" id="KW-0808">Transferase</keyword>
<keyword evidence="12" id="KW-1185">Reference proteome</keyword>
<comment type="catalytic activity">
    <reaction evidence="9">
        <text>[ThiI sulfur-carrier protein]-S-sulfanyl-L-cysteine + a uridine in tRNA + 2 reduced [2Fe-2S]-[ferredoxin] + ATP + H(+) = [ThiI sulfur-carrier protein]-L-cysteine + a 4-thiouridine in tRNA + 2 oxidized [2Fe-2S]-[ferredoxin] + AMP + diphosphate</text>
        <dbReference type="Rhea" id="RHEA:24176"/>
        <dbReference type="Rhea" id="RHEA-COMP:10000"/>
        <dbReference type="Rhea" id="RHEA-COMP:10001"/>
        <dbReference type="Rhea" id="RHEA-COMP:13337"/>
        <dbReference type="Rhea" id="RHEA-COMP:13338"/>
        <dbReference type="Rhea" id="RHEA-COMP:13339"/>
        <dbReference type="Rhea" id="RHEA-COMP:13340"/>
        <dbReference type="ChEBI" id="CHEBI:15378"/>
        <dbReference type="ChEBI" id="CHEBI:29950"/>
        <dbReference type="ChEBI" id="CHEBI:30616"/>
        <dbReference type="ChEBI" id="CHEBI:33019"/>
        <dbReference type="ChEBI" id="CHEBI:33737"/>
        <dbReference type="ChEBI" id="CHEBI:33738"/>
        <dbReference type="ChEBI" id="CHEBI:61963"/>
        <dbReference type="ChEBI" id="CHEBI:65315"/>
        <dbReference type="ChEBI" id="CHEBI:136798"/>
        <dbReference type="ChEBI" id="CHEBI:456215"/>
        <dbReference type="EC" id="2.8.1.4"/>
    </reaction>
</comment>
<dbReference type="Gene3D" id="3.30.2130.30">
    <property type="match status" value="1"/>
</dbReference>
<dbReference type="Pfam" id="PF22025">
    <property type="entry name" value="ThiI_fer"/>
    <property type="match status" value="1"/>
</dbReference>
<evidence type="ECO:0000256" key="1">
    <source>
        <dbReference type="ARBA" id="ARBA00004496"/>
    </source>
</evidence>
<comment type="similarity">
    <text evidence="9">Belongs to the ThiI family.</text>
</comment>
<dbReference type="InterPro" id="IPR050102">
    <property type="entry name" value="tRNA_sulfurtransferase_ThiI"/>
</dbReference>
<evidence type="ECO:0000256" key="9">
    <source>
        <dbReference type="HAMAP-Rule" id="MF_00021"/>
    </source>
</evidence>